<dbReference type="RefSeq" id="WP_091968587.1">
    <property type="nucleotide sequence ID" value="NZ_FOPM01000002.1"/>
</dbReference>
<reference evidence="4" key="1">
    <citation type="submission" date="2016-10" db="EMBL/GenBank/DDBJ databases">
        <authorList>
            <person name="Varghese N."/>
            <person name="Submissions S."/>
        </authorList>
    </citation>
    <scope>NUCLEOTIDE SEQUENCE [LARGE SCALE GENOMIC DNA]</scope>
    <source>
        <strain evidence="4">Gh-105</strain>
    </source>
</reference>
<protein>
    <recommendedName>
        <fullName evidence="5">Lectin-like protein BA14k</fullName>
    </recommendedName>
</protein>
<gene>
    <name evidence="3" type="ORF">SAMN05192565_102165</name>
</gene>
<proteinExistence type="predicted"/>
<dbReference type="Proteomes" id="UP000199229">
    <property type="component" value="Unassembled WGS sequence"/>
</dbReference>
<sequence>MKALFAAAAVGLSLVAPLDLAVAQGYGRDYGYDRRDYGYDRRDSGYRDRYDDRRGRDYDDDDRGRGSRGRGFDRADRGGGGFDERSYVRCNPDVAQALRNGQLTSALAHYQKFGRREGRRLSC</sequence>
<name>A0A1I2REP3_9HYPH</name>
<evidence type="ECO:0008006" key="5">
    <source>
        <dbReference type="Google" id="ProtNLM"/>
    </source>
</evidence>
<feature type="chain" id="PRO_5011583640" description="Lectin-like protein BA14k" evidence="2">
    <location>
        <begin position="22"/>
        <end position="123"/>
    </location>
</feature>
<dbReference type="AlphaFoldDB" id="A0A1I2REP3"/>
<dbReference type="EMBL" id="FOPM01000002">
    <property type="protein sequence ID" value="SFG37067.1"/>
    <property type="molecule type" value="Genomic_DNA"/>
</dbReference>
<keyword evidence="2" id="KW-0732">Signal</keyword>
<evidence type="ECO:0000256" key="2">
    <source>
        <dbReference type="SAM" id="SignalP"/>
    </source>
</evidence>
<evidence type="ECO:0000256" key="1">
    <source>
        <dbReference type="SAM" id="MobiDB-lite"/>
    </source>
</evidence>
<feature type="compositionally biased region" description="Basic and acidic residues" evidence="1">
    <location>
        <begin position="30"/>
        <end position="86"/>
    </location>
</feature>
<feature type="signal peptide" evidence="2">
    <location>
        <begin position="1"/>
        <end position="21"/>
    </location>
</feature>
<evidence type="ECO:0000313" key="3">
    <source>
        <dbReference type="EMBL" id="SFG37067.1"/>
    </source>
</evidence>
<accession>A0A1I2REP3</accession>
<dbReference type="OrthoDB" id="8435941at2"/>
<dbReference type="STRING" id="582675.SAMN05192565_102165"/>
<organism evidence="3 4">
    <name type="scientific">Methylobacterium gossipiicola</name>
    <dbReference type="NCBI Taxonomy" id="582675"/>
    <lineage>
        <taxon>Bacteria</taxon>
        <taxon>Pseudomonadati</taxon>
        <taxon>Pseudomonadota</taxon>
        <taxon>Alphaproteobacteria</taxon>
        <taxon>Hyphomicrobiales</taxon>
        <taxon>Methylobacteriaceae</taxon>
        <taxon>Methylobacterium</taxon>
    </lineage>
</organism>
<keyword evidence="4" id="KW-1185">Reference proteome</keyword>
<evidence type="ECO:0000313" key="4">
    <source>
        <dbReference type="Proteomes" id="UP000199229"/>
    </source>
</evidence>
<feature type="region of interest" description="Disordered" evidence="1">
    <location>
        <begin position="29"/>
        <end position="86"/>
    </location>
</feature>